<dbReference type="EMBL" id="PFTV01000010">
    <property type="protein sequence ID" value="PJB58052.1"/>
    <property type="molecule type" value="Genomic_DNA"/>
</dbReference>
<accession>A0A2M8CG39</accession>
<gene>
    <name evidence="1" type="ORF">CO097_00465</name>
</gene>
<organism evidence="1 2">
    <name type="scientific">Candidatus Infernicultor aquiphilus</name>
    <dbReference type="NCBI Taxonomy" id="1805029"/>
    <lineage>
        <taxon>Bacteria</taxon>
        <taxon>Pseudomonadati</taxon>
        <taxon>Atribacterota</taxon>
        <taxon>Candidatus Phoenicimicrobiia</taxon>
        <taxon>Candidatus Pheonicimicrobiales</taxon>
        <taxon>Candidatus Phoenicimicrobiaceae</taxon>
        <taxon>Candidatus Infernicultor</taxon>
    </lineage>
</organism>
<name>A0A2M8CG39_9BACT</name>
<evidence type="ECO:0000313" key="1">
    <source>
        <dbReference type="EMBL" id="PJB58052.1"/>
    </source>
</evidence>
<dbReference type="Proteomes" id="UP000228560">
    <property type="component" value="Unassembled WGS sequence"/>
</dbReference>
<proteinExistence type="predicted"/>
<dbReference type="AlphaFoldDB" id="A0A2M8CG39"/>
<feature type="non-terminal residue" evidence="1">
    <location>
        <position position="1"/>
    </location>
</feature>
<protein>
    <submittedName>
        <fullName evidence="1">Uncharacterized protein</fullName>
    </submittedName>
</protein>
<sequence>FKNSSDLQGKSSVSGDKLVYVISKANVLNLVCMMKVFGMASKRHNHDIFEILKILLEIININR</sequence>
<reference evidence="1 2" key="1">
    <citation type="submission" date="2017-09" db="EMBL/GenBank/DDBJ databases">
        <title>Depth-based differentiation of microbial function through sediment-hosted aquifers and enrichment of novel symbionts in the deep terrestrial subsurface.</title>
        <authorList>
            <person name="Probst A.J."/>
            <person name="Ladd B."/>
            <person name="Jarett J.K."/>
            <person name="Geller-Mcgrath D.E."/>
            <person name="Sieber C.M."/>
            <person name="Emerson J.B."/>
            <person name="Anantharaman K."/>
            <person name="Thomas B.C."/>
            <person name="Malmstrom R."/>
            <person name="Stieglmeier M."/>
            <person name="Klingl A."/>
            <person name="Woyke T."/>
            <person name="Ryan C.M."/>
            <person name="Banfield J.F."/>
        </authorList>
    </citation>
    <scope>NUCLEOTIDE SEQUENCE [LARGE SCALE GENOMIC DNA]</scope>
    <source>
        <strain evidence="1">CG_4_9_14_3_um_filter_33_16</strain>
    </source>
</reference>
<comment type="caution">
    <text evidence="1">The sequence shown here is derived from an EMBL/GenBank/DDBJ whole genome shotgun (WGS) entry which is preliminary data.</text>
</comment>
<evidence type="ECO:0000313" key="2">
    <source>
        <dbReference type="Proteomes" id="UP000228560"/>
    </source>
</evidence>